<proteinExistence type="predicted"/>
<evidence type="ECO:0000313" key="1">
    <source>
        <dbReference type="EMBL" id="MFD1262651.1"/>
    </source>
</evidence>
<reference evidence="2" key="1">
    <citation type="journal article" date="2019" name="Int. J. Syst. Evol. Microbiol.">
        <title>The Global Catalogue of Microorganisms (GCM) 10K type strain sequencing project: providing services to taxonomists for standard genome sequencing and annotation.</title>
        <authorList>
            <consortium name="The Broad Institute Genomics Platform"/>
            <consortium name="The Broad Institute Genome Sequencing Center for Infectious Disease"/>
            <person name="Wu L."/>
            <person name="Ma J."/>
        </authorList>
    </citation>
    <scope>NUCLEOTIDE SEQUENCE [LARGE SCALE GENOMIC DNA]</scope>
    <source>
        <strain evidence="2">CCUG 48884</strain>
    </source>
</reference>
<dbReference type="RefSeq" id="WP_277830213.1">
    <property type="nucleotide sequence ID" value="NZ_JARQZE010000001.1"/>
</dbReference>
<accession>A0ABW3WA44</accession>
<comment type="caution">
    <text evidence="1">The sequence shown here is derived from an EMBL/GenBank/DDBJ whole genome shotgun (WGS) entry which is preliminary data.</text>
</comment>
<sequence length="295" mass="33837">MSELKADLKRLYVDVIKGLPLPYRVRMSIDHLIRQKSWPDLDNPNLYSEKMLWRLIFDRREAIAFTCDKLKMKEFAASKVPSIRVPKNIWVGFEPDQIGGLLDLPSECLDKGWALKPNHSSGFCLVGKGVPDLTSAPLSDWWRTYGAIGTAGWGGWAYSRAQKAILLEELVGSGTSDLTDYKFYVFEGNCPLLQVITGRRGIKRRYILDRNWVLQYSAEDPDGSHLPARPKRFVEMLGVAEKLGEDFDFMRIDLYYEDDEIWFSELTPYPSMMRSSRDASVNKMLGAHWRLPCLS</sequence>
<dbReference type="Pfam" id="PF14305">
    <property type="entry name" value="ATPgrasp_TupA"/>
    <property type="match status" value="1"/>
</dbReference>
<protein>
    <submittedName>
        <fullName evidence="1">ATP-grasp fold amidoligase family protein</fullName>
    </submittedName>
</protein>
<dbReference type="SUPFAM" id="SSF56059">
    <property type="entry name" value="Glutathione synthetase ATP-binding domain-like"/>
    <property type="match status" value="1"/>
</dbReference>
<dbReference type="InterPro" id="IPR029465">
    <property type="entry name" value="ATPgrasp_TupA"/>
</dbReference>
<gene>
    <name evidence="1" type="ORF">ACFQ4M_03590</name>
</gene>
<evidence type="ECO:0000313" key="2">
    <source>
        <dbReference type="Proteomes" id="UP001597158"/>
    </source>
</evidence>
<organism evidence="1 2">
    <name type="scientific">Thauera mechernichensis</name>
    <dbReference type="NCBI Taxonomy" id="82788"/>
    <lineage>
        <taxon>Bacteria</taxon>
        <taxon>Pseudomonadati</taxon>
        <taxon>Pseudomonadota</taxon>
        <taxon>Betaproteobacteria</taxon>
        <taxon>Rhodocyclales</taxon>
        <taxon>Zoogloeaceae</taxon>
        <taxon>Thauera</taxon>
    </lineage>
</organism>
<keyword evidence="2" id="KW-1185">Reference proteome</keyword>
<name>A0ABW3WA44_9RHOO</name>
<dbReference type="Proteomes" id="UP001597158">
    <property type="component" value="Unassembled WGS sequence"/>
</dbReference>
<dbReference type="EMBL" id="JBHTMC010000006">
    <property type="protein sequence ID" value="MFD1262651.1"/>
    <property type="molecule type" value="Genomic_DNA"/>
</dbReference>